<dbReference type="InterPro" id="IPR001841">
    <property type="entry name" value="Znf_RING"/>
</dbReference>
<dbReference type="GO" id="GO:0008270">
    <property type="term" value="F:zinc ion binding"/>
    <property type="evidence" value="ECO:0007669"/>
    <property type="project" value="UniProtKB-KW"/>
</dbReference>
<accession>A0A1X7V8Y2</accession>
<dbReference type="PROSITE" id="PS00518">
    <property type="entry name" value="ZF_RING_1"/>
    <property type="match status" value="1"/>
</dbReference>
<dbReference type="EnsemblMetazoa" id="Aqu2.1.36234_001">
    <property type="protein sequence ID" value="Aqu2.1.36234_001"/>
    <property type="gene ID" value="Aqu2.1.36234"/>
</dbReference>
<keyword evidence="7 11" id="KW-0863">Zinc-finger</keyword>
<keyword evidence="18" id="KW-1185">Reference proteome</keyword>
<evidence type="ECO:0000256" key="4">
    <source>
        <dbReference type="ARBA" id="ARBA00022703"/>
    </source>
</evidence>
<keyword evidence="3" id="KW-1017">Isopeptide bond</keyword>
<dbReference type="InterPro" id="IPR018957">
    <property type="entry name" value="Znf_C3HC4_RING-type"/>
</dbReference>
<evidence type="ECO:0000256" key="2">
    <source>
        <dbReference type="ARBA" id="ARBA00022490"/>
    </source>
</evidence>
<keyword evidence="2" id="KW-0963">Cytoplasm</keyword>
<dbReference type="InParanoid" id="A0A1X7V8Y2"/>
<dbReference type="PANTHER" id="PTHR10131:SF153">
    <property type="entry name" value="RING-TYPE DOMAIN-CONTAINING PROTEIN"/>
    <property type="match status" value="1"/>
</dbReference>
<feature type="compositionally biased region" description="Low complexity" evidence="13">
    <location>
        <begin position="256"/>
        <end position="282"/>
    </location>
</feature>
<evidence type="ECO:0000256" key="13">
    <source>
        <dbReference type="SAM" id="MobiDB-lite"/>
    </source>
</evidence>
<dbReference type="GO" id="GO:0005164">
    <property type="term" value="F:tumor necrosis factor receptor binding"/>
    <property type="evidence" value="ECO:0007669"/>
    <property type="project" value="TreeGrafter"/>
</dbReference>
<feature type="region of interest" description="Disordered" evidence="13">
    <location>
        <begin position="232"/>
        <end position="284"/>
    </location>
</feature>
<dbReference type="Pfam" id="PF00097">
    <property type="entry name" value="zf-C3HC4"/>
    <property type="match status" value="1"/>
</dbReference>
<evidence type="ECO:0000259" key="16">
    <source>
        <dbReference type="PROSITE" id="PS50145"/>
    </source>
</evidence>
<name>A0A1X7V8Y2_AMPQE</name>
<evidence type="ECO:0000259" key="15">
    <source>
        <dbReference type="PROSITE" id="PS50144"/>
    </source>
</evidence>
<dbReference type="PIRSF" id="PIRSF015614">
    <property type="entry name" value="TRAF"/>
    <property type="match status" value="1"/>
</dbReference>
<evidence type="ECO:0000256" key="11">
    <source>
        <dbReference type="PROSITE-ProRule" id="PRU00207"/>
    </source>
</evidence>
<dbReference type="InterPro" id="IPR012227">
    <property type="entry name" value="TNF_rcpt-assoc_TRAF_met"/>
</dbReference>
<dbReference type="EnsemblMetazoa" id="XM_003385280.3">
    <property type="protein sequence ID" value="XP_003385328.1"/>
    <property type="gene ID" value="LOC100637501"/>
</dbReference>
<dbReference type="OrthoDB" id="5574452at2759"/>
<evidence type="ECO:0000313" key="17">
    <source>
        <dbReference type="EnsemblMetazoa" id="Aqu2.1.36234_001"/>
    </source>
</evidence>
<dbReference type="GO" id="GO:0009898">
    <property type="term" value="C:cytoplasmic side of plasma membrane"/>
    <property type="evidence" value="ECO:0007669"/>
    <property type="project" value="TreeGrafter"/>
</dbReference>
<keyword evidence="10 12" id="KW-0175">Coiled coil</keyword>
<dbReference type="SUPFAM" id="SSF49599">
    <property type="entry name" value="TRAF domain-like"/>
    <property type="match status" value="2"/>
</dbReference>
<dbReference type="CDD" id="cd00270">
    <property type="entry name" value="MATH_TRAF_C"/>
    <property type="match status" value="1"/>
</dbReference>
<dbReference type="GO" id="GO:0005737">
    <property type="term" value="C:cytoplasm"/>
    <property type="evidence" value="ECO:0007669"/>
    <property type="project" value="UniProtKB-SubCell"/>
</dbReference>
<dbReference type="Gene3D" id="2.60.210.10">
    <property type="entry name" value="Apoptosis, Tumor Necrosis Factor Receptor Associated Protein 2, Chain A"/>
    <property type="match status" value="1"/>
</dbReference>
<dbReference type="FunFam" id="2.60.210.10:FF:000001">
    <property type="entry name" value="TNF receptor-associated factor"/>
    <property type="match status" value="1"/>
</dbReference>
<evidence type="ECO:0000256" key="7">
    <source>
        <dbReference type="ARBA" id="ARBA00022771"/>
    </source>
</evidence>
<proteinExistence type="predicted"/>
<dbReference type="SUPFAM" id="SSF57850">
    <property type="entry name" value="RING/U-box"/>
    <property type="match status" value="1"/>
</dbReference>
<organism evidence="17">
    <name type="scientific">Amphimedon queenslandica</name>
    <name type="common">Sponge</name>
    <dbReference type="NCBI Taxonomy" id="400682"/>
    <lineage>
        <taxon>Eukaryota</taxon>
        <taxon>Metazoa</taxon>
        <taxon>Porifera</taxon>
        <taxon>Demospongiae</taxon>
        <taxon>Heteroscleromorpha</taxon>
        <taxon>Haplosclerida</taxon>
        <taxon>Niphatidae</taxon>
        <taxon>Amphimedon</taxon>
    </lineage>
</organism>
<protein>
    <recommendedName>
        <fullName evidence="19">TNF receptor-associated factor</fullName>
    </recommendedName>
</protein>
<dbReference type="GO" id="GO:0042981">
    <property type="term" value="P:regulation of apoptotic process"/>
    <property type="evidence" value="ECO:0007669"/>
    <property type="project" value="InterPro"/>
</dbReference>
<feature type="domain" description="TRAF-type" evidence="16">
    <location>
        <begin position="119"/>
        <end position="154"/>
    </location>
</feature>
<evidence type="ECO:0000256" key="1">
    <source>
        <dbReference type="ARBA" id="ARBA00004496"/>
    </source>
</evidence>
<dbReference type="InterPro" id="IPR002083">
    <property type="entry name" value="MATH/TRAF_dom"/>
</dbReference>
<dbReference type="GO" id="GO:0007165">
    <property type="term" value="P:signal transduction"/>
    <property type="evidence" value="ECO:0007669"/>
    <property type="project" value="InterPro"/>
</dbReference>
<dbReference type="InterPro" id="IPR008974">
    <property type="entry name" value="TRAF-like"/>
</dbReference>
<reference evidence="18" key="1">
    <citation type="journal article" date="2010" name="Nature">
        <title>The Amphimedon queenslandica genome and the evolution of animal complexity.</title>
        <authorList>
            <person name="Srivastava M."/>
            <person name="Simakov O."/>
            <person name="Chapman J."/>
            <person name="Fahey B."/>
            <person name="Gauthier M.E."/>
            <person name="Mitros T."/>
            <person name="Richards G.S."/>
            <person name="Conaco C."/>
            <person name="Dacre M."/>
            <person name="Hellsten U."/>
            <person name="Larroux C."/>
            <person name="Putnam N.H."/>
            <person name="Stanke M."/>
            <person name="Adamska M."/>
            <person name="Darling A."/>
            <person name="Degnan S.M."/>
            <person name="Oakley T.H."/>
            <person name="Plachetzki D.C."/>
            <person name="Zhai Y."/>
            <person name="Adamski M."/>
            <person name="Calcino A."/>
            <person name="Cummins S.F."/>
            <person name="Goodstein D.M."/>
            <person name="Harris C."/>
            <person name="Jackson D.J."/>
            <person name="Leys S.P."/>
            <person name="Shu S."/>
            <person name="Woodcroft B.J."/>
            <person name="Vervoort M."/>
            <person name="Kosik K.S."/>
            <person name="Manning G."/>
            <person name="Degnan B.M."/>
            <person name="Rokhsar D.S."/>
        </authorList>
    </citation>
    <scope>NUCLEOTIDE SEQUENCE [LARGE SCALE GENOMIC DNA]</scope>
</reference>
<comment type="subcellular location">
    <subcellularLocation>
        <location evidence="1">Cytoplasm</location>
    </subcellularLocation>
</comment>
<evidence type="ECO:0000256" key="8">
    <source>
        <dbReference type="ARBA" id="ARBA00022833"/>
    </source>
</evidence>
<dbReference type="PROSITE" id="PS50089">
    <property type="entry name" value="ZF_RING_2"/>
    <property type="match status" value="1"/>
</dbReference>
<feature type="domain" description="RING-type" evidence="14">
    <location>
        <begin position="34"/>
        <end position="75"/>
    </location>
</feature>
<dbReference type="PANTHER" id="PTHR10131">
    <property type="entry name" value="TNF RECEPTOR ASSOCIATED FACTOR"/>
    <property type="match status" value="1"/>
</dbReference>
<feature type="domain" description="MATH" evidence="15">
    <location>
        <begin position="349"/>
        <end position="494"/>
    </location>
</feature>
<dbReference type="InterPro" id="IPR017907">
    <property type="entry name" value="Znf_RING_CS"/>
</dbReference>
<dbReference type="Pfam" id="PF21355">
    <property type="entry name" value="TRAF-mep_MATH"/>
    <property type="match status" value="1"/>
</dbReference>
<dbReference type="InterPro" id="IPR013083">
    <property type="entry name" value="Znf_RING/FYVE/PHD"/>
</dbReference>
<keyword evidence="9" id="KW-0832">Ubl conjugation</keyword>
<dbReference type="GO" id="GO:0043122">
    <property type="term" value="P:regulation of canonical NF-kappaB signal transduction"/>
    <property type="evidence" value="ECO:0007669"/>
    <property type="project" value="TreeGrafter"/>
</dbReference>
<dbReference type="OMA" id="CAKEINS"/>
<feature type="zinc finger region" description="TRAF-type" evidence="11">
    <location>
        <begin position="119"/>
        <end position="154"/>
    </location>
</feature>
<reference evidence="17" key="2">
    <citation type="submission" date="2017-05" db="UniProtKB">
        <authorList>
            <consortium name="EnsemblMetazoa"/>
        </authorList>
    </citation>
    <scope>IDENTIFICATION</scope>
</reference>
<dbReference type="AlphaFoldDB" id="A0A1X7V8Y2"/>
<dbReference type="SMART" id="SM00061">
    <property type="entry name" value="MATH"/>
    <property type="match status" value="1"/>
</dbReference>
<keyword evidence="5 11" id="KW-0479">Metal-binding</keyword>
<dbReference type="KEGG" id="aqu:100637501"/>
<gene>
    <name evidence="17" type="primary">100637501</name>
</gene>
<evidence type="ECO:0000256" key="5">
    <source>
        <dbReference type="ARBA" id="ARBA00022723"/>
    </source>
</evidence>
<keyword evidence="6" id="KW-0677">Repeat</keyword>
<evidence type="ECO:0000256" key="12">
    <source>
        <dbReference type="SAM" id="Coils"/>
    </source>
</evidence>
<keyword evidence="8 11" id="KW-0862">Zinc</keyword>
<keyword evidence="4" id="KW-0053">Apoptosis</keyword>
<feature type="coiled-coil region" evidence="12">
    <location>
        <begin position="189"/>
        <end position="216"/>
    </location>
</feature>
<evidence type="ECO:0000256" key="6">
    <source>
        <dbReference type="ARBA" id="ARBA00022737"/>
    </source>
</evidence>
<evidence type="ECO:0000256" key="9">
    <source>
        <dbReference type="ARBA" id="ARBA00022843"/>
    </source>
</evidence>
<evidence type="ECO:0008006" key="19">
    <source>
        <dbReference type="Google" id="ProtNLM"/>
    </source>
</evidence>
<dbReference type="PROSITE" id="PS50144">
    <property type="entry name" value="MATH"/>
    <property type="match status" value="1"/>
</dbReference>
<dbReference type="PROSITE" id="PS50145">
    <property type="entry name" value="ZF_TRAF"/>
    <property type="match status" value="1"/>
</dbReference>
<dbReference type="Proteomes" id="UP000007879">
    <property type="component" value="Unassembled WGS sequence"/>
</dbReference>
<evidence type="ECO:0000259" key="14">
    <source>
        <dbReference type="PROSITE" id="PS50089"/>
    </source>
</evidence>
<dbReference type="Gene3D" id="3.30.40.10">
    <property type="entry name" value="Zinc/RING finger domain, C3HC4 (zinc finger)"/>
    <property type="match status" value="2"/>
</dbReference>
<dbReference type="InterPro" id="IPR001293">
    <property type="entry name" value="Znf_TRAF"/>
</dbReference>
<dbReference type="STRING" id="400682.A0A1X7V8Y2"/>
<evidence type="ECO:0000256" key="3">
    <source>
        <dbReference type="ARBA" id="ARBA00022499"/>
    </source>
</evidence>
<dbReference type="GO" id="GO:0006915">
    <property type="term" value="P:apoptotic process"/>
    <property type="evidence" value="ECO:0007669"/>
    <property type="project" value="UniProtKB-KW"/>
</dbReference>
<evidence type="ECO:0000256" key="10">
    <source>
        <dbReference type="ARBA" id="ARBA00023054"/>
    </source>
</evidence>
<sequence>MEERPGGYEVSNIVLYNKGGTKQLSEDDIKALHCSECSLLLREPYQLLNCGHRICRSCLLETVLKKNNPVCPEDKEPVTKNDVRPDKGCAKEINSLTAACGGSENGCTWRGTVAEAEIHVESCVYIVVPCPQGCGQRLSRNELSNHIQNDCQNKPDASQLIATLMQKLNQLETKFQVTVGSLQKEITNLKLQVKEVPQLKAKINDLTEELTKFNKVTQESLIAADSGRRFTGLDDDGRGGDPGYGSGNFVRGQMPSMASSSSSGGFSSAYTGSSSMPSSYSSGDEELRATVHKLQKDVDLIKPVLQDYQSQIAGYLEVVQTVQESVTRHAVLMEEVKLRQDILDVKTTNGVFIWKIPEIARRYADAQQRRTLSLYSPPFHTSPHGYRMCIRAYLNGDGSGKGTHISVFFVLMKSEHDNLLSWPFKSPVTFQLLNLSNSGNNVTETFMPDLQSPSFQQPKSEMNIASGFPRFAKQSYLKDPNFTKGDAIFIRCKIDLSSIDSKLE</sequence>
<dbReference type="Pfam" id="PF02176">
    <property type="entry name" value="zf-TRAF"/>
    <property type="match status" value="1"/>
</dbReference>
<evidence type="ECO:0000313" key="18">
    <source>
        <dbReference type="Proteomes" id="UP000007879"/>
    </source>
</evidence>
<dbReference type="eggNOG" id="KOG0297">
    <property type="taxonomic scope" value="Eukaryota"/>
</dbReference>
<dbReference type="InterPro" id="IPR049342">
    <property type="entry name" value="TRAF1-6_MATH_dom"/>
</dbReference>